<evidence type="ECO:0000256" key="1">
    <source>
        <dbReference type="SAM" id="Coils"/>
    </source>
</evidence>
<sequence>MEFINQQNNIRKIYYQINDNSQTILSSNNASILQSQINKELLQLKQENDSLQSKFNNLQFCVEQLQSSKDQLQNKYEELQKLYEVLQKENIDLKKQIERQENQKQLHNNDNIQKLQNENQFLKQQNEEKVKQVNRLIKIQLQLHQEKQELEQLLEQLKSFAKNNSEIKIQDLQTQNRNSDENQIQYSQQIPVAQSLQQIKKESFLETPEKLEQQYKQKPKIQEIELKDEYETPCGHKISTQQLQNVIQKANKLKKLPQCIVCYSQIELDEVYKKQDTIEKFQEESSHQKLEDSQQIQKKKRKQD</sequence>
<dbReference type="EMBL" id="CAJJDM010000021">
    <property type="protein sequence ID" value="CAD8055502.1"/>
    <property type="molecule type" value="Genomic_DNA"/>
</dbReference>
<keyword evidence="1" id="KW-0175">Coiled coil</keyword>
<reference evidence="3" key="1">
    <citation type="submission" date="2021-01" db="EMBL/GenBank/DDBJ databases">
        <authorList>
            <consortium name="Genoscope - CEA"/>
            <person name="William W."/>
        </authorList>
    </citation>
    <scope>NUCLEOTIDE SEQUENCE</scope>
</reference>
<dbReference type="Proteomes" id="UP000688137">
    <property type="component" value="Unassembled WGS sequence"/>
</dbReference>
<evidence type="ECO:0000256" key="2">
    <source>
        <dbReference type="SAM" id="MobiDB-lite"/>
    </source>
</evidence>
<feature type="coiled-coil region" evidence="1">
    <location>
        <begin position="34"/>
        <end position="182"/>
    </location>
</feature>
<dbReference type="OMA" id="VDECTNI"/>
<evidence type="ECO:0000313" key="4">
    <source>
        <dbReference type="Proteomes" id="UP000688137"/>
    </source>
</evidence>
<comment type="caution">
    <text evidence="3">The sequence shown here is derived from an EMBL/GenBank/DDBJ whole genome shotgun (WGS) entry which is preliminary data.</text>
</comment>
<dbReference type="AlphaFoldDB" id="A0A8S1KQL3"/>
<feature type="region of interest" description="Disordered" evidence="2">
    <location>
        <begin position="282"/>
        <end position="304"/>
    </location>
</feature>
<name>A0A8S1KQL3_PARPR</name>
<organism evidence="3 4">
    <name type="scientific">Paramecium primaurelia</name>
    <dbReference type="NCBI Taxonomy" id="5886"/>
    <lineage>
        <taxon>Eukaryota</taxon>
        <taxon>Sar</taxon>
        <taxon>Alveolata</taxon>
        <taxon>Ciliophora</taxon>
        <taxon>Intramacronucleata</taxon>
        <taxon>Oligohymenophorea</taxon>
        <taxon>Peniculida</taxon>
        <taxon>Parameciidae</taxon>
        <taxon>Paramecium</taxon>
    </lineage>
</organism>
<feature type="compositionally biased region" description="Basic and acidic residues" evidence="2">
    <location>
        <begin position="282"/>
        <end position="292"/>
    </location>
</feature>
<evidence type="ECO:0000313" key="3">
    <source>
        <dbReference type="EMBL" id="CAD8055502.1"/>
    </source>
</evidence>
<gene>
    <name evidence="3" type="ORF">PPRIM_AZ9-3.1.T0230212</name>
</gene>
<proteinExistence type="predicted"/>
<protein>
    <submittedName>
        <fullName evidence="3">Uncharacterized protein</fullName>
    </submittedName>
</protein>
<keyword evidence="4" id="KW-1185">Reference proteome</keyword>
<accession>A0A8S1KQL3</accession>